<accession>A0A0G2ARQ6</accession>
<dbReference type="EMBL" id="LCRN01000038">
    <property type="protein sequence ID" value="KKW35459.1"/>
    <property type="molecule type" value="Genomic_DNA"/>
</dbReference>
<evidence type="ECO:0000313" key="3">
    <source>
        <dbReference type="Proteomes" id="UP000033865"/>
    </source>
</evidence>
<dbReference type="PATRIC" id="fig|1618986.3.peg.410"/>
<dbReference type="PANTHER" id="PTHR34504">
    <property type="entry name" value="ANTITOXIN HICB"/>
    <property type="match status" value="1"/>
</dbReference>
<proteinExistence type="predicted"/>
<dbReference type="Gene3D" id="3.30.160.250">
    <property type="match status" value="1"/>
</dbReference>
<organism evidence="2 3">
    <name type="scientific">Candidatus Uhrbacteria bacterium GW2011_GWC2_53_7</name>
    <dbReference type="NCBI Taxonomy" id="1618986"/>
    <lineage>
        <taxon>Bacteria</taxon>
        <taxon>Candidatus Uhriibacteriota</taxon>
    </lineage>
</organism>
<dbReference type="Pfam" id="PF15919">
    <property type="entry name" value="HicB_lk_antitox"/>
    <property type="match status" value="1"/>
</dbReference>
<name>A0A0G2ARQ6_9BACT</name>
<reference evidence="2 3" key="1">
    <citation type="journal article" date="2015" name="Nature">
        <title>rRNA introns, odd ribosomes, and small enigmatic genomes across a large radiation of phyla.</title>
        <authorList>
            <person name="Brown C.T."/>
            <person name="Hug L.A."/>
            <person name="Thomas B.C."/>
            <person name="Sharon I."/>
            <person name="Castelle C.J."/>
            <person name="Singh A."/>
            <person name="Wilkins M.J."/>
            <person name="Williams K.H."/>
            <person name="Banfield J.F."/>
        </authorList>
    </citation>
    <scope>NUCLEOTIDE SEQUENCE [LARGE SCALE GENOMIC DNA]</scope>
</reference>
<evidence type="ECO:0000313" key="2">
    <source>
        <dbReference type="EMBL" id="KKW35459.1"/>
    </source>
</evidence>
<gene>
    <name evidence="2" type="ORF">UY82_C0038G0007</name>
</gene>
<sequence>MKKLFTANRNFHVIYREEHDWFIATVPELPGCHTQGKTLHQAEQRITEAIEVYLESLVAHKETLPKKEQRVFLSSVMVGN</sequence>
<dbReference type="Proteomes" id="UP000033865">
    <property type="component" value="Unassembled WGS sequence"/>
</dbReference>
<dbReference type="PANTHER" id="PTHR34504:SF2">
    <property type="entry name" value="UPF0150 PROTEIN SSL0259"/>
    <property type="match status" value="1"/>
</dbReference>
<dbReference type="InterPro" id="IPR031807">
    <property type="entry name" value="HicB-like"/>
</dbReference>
<evidence type="ECO:0000259" key="1">
    <source>
        <dbReference type="Pfam" id="PF15919"/>
    </source>
</evidence>
<protein>
    <recommendedName>
        <fullName evidence="1">HicB-like antitoxin of toxin-antitoxin system domain-containing protein</fullName>
    </recommendedName>
</protein>
<dbReference type="InterPro" id="IPR035069">
    <property type="entry name" value="TTHA1013/TTHA0281-like"/>
</dbReference>
<dbReference type="SUPFAM" id="SSF143100">
    <property type="entry name" value="TTHA1013/TTHA0281-like"/>
    <property type="match status" value="1"/>
</dbReference>
<dbReference type="InterPro" id="IPR051404">
    <property type="entry name" value="TA_system_antitoxin"/>
</dbReference>
<comment type="caution">
    <text evidence="2">The sequence shown here is derived from an EMBL/GenBank/DDBJ whole genome shotgun (WGS) entry which is preliminary data.</text>
</comment>
<dbReference type="AlphaFoldDB" id="A0A0G2ARQ6"/>
<feature type="domain" description="HicB-like antitoxin of toxin-antitoxin system" evidence="1">
    <location>
        <begin position="13"/>
        <end position="67"/>
    </location>
</feature>